<comment type="caution">
    <text evidence="2">The sequence shown here is derived from an EMBL/GenBank/DDBJ whole genome shotgun (WGS) entry which is preliminary data.</text>
</comment>
<keyword evidence="3" id="KW-1185">Reference proteome</keyword>
<gene>
    <name evidence="2" type="ORF">Adt_16525</name>
</gene>
<dbReference type="EMBL" id="JBFOLK010000005">
    <property type="protein sequence ID" value="KAL2510925.1"/>
    <property type="molecule type" value="Genomic_DNA"/>
</dbReference>
<dbReference type="AlphaFoldDB" id="A0ABD1TDX7"/>
<accession>A0ABD1TDX7</accession>
<sequence>MDGGPLMYSNGSTNLVSHNEERAEVPLPINLEAVPVNNACEEGTEGSSQQTGARPTSSSFPKQQSKKRRNSDIMVEMMTAMAENIGRIADALTASNQSVCLDELFEMVQNIPGFDDDLVIEACEFLSFDEKRATMFLKLDERLRKLWLLKRLRGTKDDHWFILVLVLKTLAVEAANRGKVNGQQSFFCCKAIEPTSAVGSGTTLFYRKY</sequence>
<evidence type="ECO:0000313" key="3">
    <source>
        <dbReference type="Proteomes" id="UP001604336"/>
    </source>
</evidence>
<feature type="compositionally biased region" description="Polar residues" evidence="1">
    <location>
        <begin position="45"/>
        <end position="63"/>
    </location>
</feature>
<feature type="region of interest" description="Disordered" evidence="1">
    <location>
        <begin position="40"/>
        <end position="69"/>
    </location>
</feature>
<organism evidence="2 3">
    <name type="scientific">Abeliophyllum distichum</name>
    <dbReference type="NCBI Taxonomy" id="126358"/>
    <lineage>
        <taxon>Eukaryota</taxon>
        <taxon>Viridiplantae</taxon>
        <taxon>Streptophyta</taxon>
        <taxon>Embryophyta</taxon>
        <taxon>Tracheophyta</taxon>
        <taxon>Spermatophyta</taxon>
        <taxon>Magnoliopsida</taxon>
        <taxon>eudicotyledons</taxon>
        <taxon>Gunneridae</taxon>
        <taxon>Pentapetalae</taxon>
        <taxon>asterids</taxon>
        <taxon>lamiids</taxon>
        <taxon>Lamiales</taxon>
        <taxon>Oleaceae</taxon>
        <taxon>Forsythieae</taxon>
        <taxon>Abeliophyllum</taxon>
    </lineage>
</organism>
<dbReference type="PANTHER" id="PTHR46929:SF29">
    <property type="entry name" value="MYB_SANT-LIKE DOMAIN-CONTAINING PROTEIN"/>
    <property type="match status" value="1"/>
</dbReference>
<evidence type="ECO:0000256" key="1">
    <source>
        <dbReference type="SAM" id="MobiDB-lite"/>
    </source>
</evidence>
<name>A0ABD1TDX7_9LAMI</name>
<protein>
    <submittedName>
        <fullName evidence="2">Uncharacterized protein</fullName>
    </submittedName>
</protein>
<reference evidence="3" key="1">
    <citation type="submission" date="2024-07" db="EMBL/GenBank/DDBJ databases">
        <title>Two chromosome-level genome assemblies of Korean endemic species Abeliophyllum distichum and Forsythia ovata (Oleaceae).</title>
        <authorList>
            <person name="Jang H."/>
        </authorList>
    </citation>
    <scope>NUCLEOTIDE SEQUENCE [LARGE SCALE GENOMIC DNA]</scope>
</reference>
<dbReference type="PANTHER" id="PTHR46929">
    <property type="entry name" value="EXPRESSED PROTEIN"/>
    <property type="match status" value="1"/>
</dbReference>
<evidence type="ECO:0000313" key="2">
    <source>
        <dbReference type="EMBL" id="KAL2510925.1"/>
    </source>
</evidence>
<proteinExistence type="predicted"/>
<dbReference type="Proteomes" id="UP001604336">
    <property type="component" value="Unassembled WGS sequence"/>
</dbReference>